<dbReference type="Pfam" id="PF00156">
    <property type="entry name" value="Pribosyltran"/>
    <property type="match status" value="1"/>
</dbReference>
<evidence type="ECO:0000259" key="4">
    <source>
        <dbReference type="Pfam" id="PF00156"/>
    </source>
</evidence>
<feature type="region of interest" description="Disordered" evidence="3">
    <location>
        <begin position="1"/>
        <end position="24"/>
    </location>
</feature>
<evidence type="ECO:0000256" key="3">
    <source>
        <dbReference type="SAM" id="MobiDB-lite"/>
    </source>
</evidence>
<keyword evidence="5" id="KW-0808">Transferase</keyword>
<protein>
    <submittedName>
        <fullName evidence="5">Hypoxanthine phosphoribosyltransferase</fullName>
        <ecNumber evidence="5">2.4.2.8</ecNumber>
    </submittedName>
</protein>
<dbReference type="InterPro" id="IPR050408">
    <property type="entry name" value="HGPRT"/>
</dbReference>
<evidence type="ECO:0000313" key="5">
    <source>
        <dbReference type="EMBL" id="MCP1726691.1"/>
    </source>
</evidence>
<keyword evidence="5" id="KW-0328">Glycosyltransferase</keyword>
<comment type="catalytic activity">
    <reaction evidence="2">
        <text>IMP + diphosphate = hypoxanthine + 5-phospho-alpha-D-ribose 1-diphosphate</text>
        <dbReference type="Rhea" id="RHEA:17973"/>
        <dbReference type="ChEBI" id="CHEBI:17368"/>
        <dbReference type="ChEBI" id="CHEBI:33019"/>
        <dbReference type="ChEBI" id="CHEBI:58017"/>
        <dbReference type="ChEBI" id="CHEBI:58053"/>
        <dbReference type="EC" id="2.4.2.8"/>
    </reaction>
    <physiologicalReaction direction="right-to-left" evidence="2">
        <dbReference type="Rhea" id="RHEA:17975"/>
    </physiologicalReaction>
</comment>
<dbReference type="EMBL" id="JALJYF010000001">
    <property type="protein sequence ID" value="MCP1726691.1"/>
    <property type="molecule type" value="Genomic_DNA"/>
</dbReference>
<comment type="caution">
    <text evidence="5">The sequence shown here is derived from an EMBL/GenBank/DDBJ whole genome shotgun (WGS) entry which is preliminary data.</text>
</comment>
<dbReference type="GO" id="GO:0016757">
    <property type="term" value="F:glycosyltransferase activity"/>
    <property type="evidence" value="ECO:0007669"/>
    <property type="project" value="UniProtKB-KW"/>
</dbReference>
<dbReference type="CDD" id="cd06223">
    <property type="entry name" value="PRTases_typeI"/>
    <property type="match status" value="1"/>
</dbReference>
<keyword evidence="6" id="KW-1185">Reference proteome</keyword>
<proteinExistence type="predicted"/>
<dbReference type="PANTHER" id="PTHR43340:SF1">
    <property type="entry name" value="HYPOXANTHINE PHOSPHORIBOSYLTRANSFERASE"/>
    <property type="match status" value="1"/>
</dbReference>
<comment type="catalytic activity">
    <reaction evidence="1">
        <text>GMP + diphosphate = guanine + 5-phospho-alpha-D-ribose 1-diphosphate</text>
        <dbReference type="Rhea" id="RHEA:25424"/>
        <dbReference type="ChEBI" id="CHEBI:16235"/>
        <dbReference type="ChEBI" id="CHEBI:33019"/>
        <dbReference type="ChEBI" id="CHEBI:58017"/>
        <dbReference type="ChEBI" id="CHEBI:58115"/>
        <dbReference type="EC" id="2.4.2.8"/>
    </reaction>
    <physiologicalReaction direction="right-to-left" evidence="1">
        <dbReference type="Rhea" id="RHEA:25426"/>
    </physiologicalReaction>
</comment>
<dbReference type="Gene3D" id="3.40.50.2020">
    <property type="match status" value="1"/>
</dbReference>
<dbReference type="NCBIfam" id="NF006605">
    <property type="entry name" value="PRK09162.1"/>
    <property type="match status" value="1"/>
</dbReference>
<feature type="domain" description="Phosphoribosyltransferase" evidence="4">
    <location>
        <begin position="37"/>
        <end position="186"/>
    </location>
</feature>
<dbReference type="RefSeq" id="WP_253445393.1">
    <property type="nucleotide sequence ID" value="NZ_JALJYF010000001.1"/>
</dbReference>
<dbReference type="InterPro" id="IPR000836">
    <property type="entry name" value="PRTase_dom"/>
</dbReference>
<dbReference type="EC" id="2.4.2.8" evidence="5"/>
<reference evidence="5 6" key="1">
    <citation type="submission" date="2022-03" db="EMBL/GenBank/DDBJ databases">
        <title>Genomic Encyclopedia of Type Strains, Phase III (KMG-III): the genomes of soil and plant-associated and newly described type strains.</title>
        <authorList>
            <person name="Whitman W."/>
        </authorList>
    </citation>
    <scope>NUCLEOTIDE SEQUENCE [LARGE SCALE GENOMIC DNA]</scope>
    <source>
        <strain evidence="5 6">BSker1</strain>
    </source>
</reference>
<evidence type="ECO:0000313" key="6">
    <source>
        <dbReference type="Proteomes" id="UP001523550"/>
    </source>
</evidence>
<dbReference type="PANTHER" id="PTHR43340">
    <property type="entry name" value="HYPOXANTHINE-GUANINE PHOSPHORIBOSYLTRANSFERASE"/>
    <property type="match status" value="1"/>
</dbReference>
<gene>
    <name evidence="5" type="ORF">J2T60_000656</name>
</gene>
<sequence>MSQADEPKSLPSSENGKSVRQGPAEAWRPLPETAELIHDGATVQAAFDSMAQAINRDWSGTEPLVMPVLLGGLIPAGQLLPRLLFSLQLETIHATRYGGGTEGGQLRWMAEPRVPLKGRHILLIDDILDEGLTLKALVDYCREHGAEQVGTAVLVKKQGKQPPAMEADYVGLKVPDRYVFGCGMDLYEYHRQLPGIYAI</sequence>
<dbReference type="SUPFAM" id="SSF53271">
    <property type="entry name" value="PRTase-like"/>
    <property type="match status" value="1"/>
</dbReference>
<accession>A0ABT1G601</accession>
<organism evidence="5 6">
    <name type="scientific">Natronospira proteinivora</name>
    <dbReference type="NCBI Taxonomy" id="1807133"/>
    <lineage>
        <taxon>Bacteria</taxon>
        <taxon>Pseudomonadati</taxon>
        <taxon>Pseudomonadota</taxon>
        <taxon>Gammaproteobacteria</taxon>
        <taxon>Natronospirales</taxon>
        <taxon>Natronospiraceae</taxon>
        <taxon>Natronospira</taxon>
    </lineage>
</organism>
<evidence type="ECO:0000256" key="2">
    <source>
        <dbReference type="ARBA" id="ARBA00049402"/>
    </source>
</evidence>
<evidence type="ECO:0000256" key="1">
    <source>
        <dbReference type="ARBA" id="ARBA00048811"/>
    </source>
</evidence>
<dbReference type="InterPro" id="IPR029057">
    <property type="entry name" value="PRTase-like"/>
</dbReference>
<name>A0ABT1G601_9GAMM</name>
<dbReference type="Proteomes" id="UP001523550">
    <property type="component" value="Unassembled WGS sequence"/>
</dbReference>